<evidence type="ECO:0000313" key="2">
    <source>
        <dbReference type="EMBL" id="MBE1455823.1"/>
    </source>
</evidence>
<dbReference type="RefSeq" id="WP_191273866.1">
    <property type="nucleotide sequence ID" value="NZ_BMXJ01000007.1"/>
</dbReference>
<dbReference type="SUPFAM" id="SSF54593">
    <property type="entry name" value="Glyoxalase/Bleomycin resistance protein/Dihydroxybiphenyl dioxygenase"/>
    <property type="match status" value="2"/>
</dbReference>
<evidence type="ECO:0000259" key="1">
    <source>
        <dbReference type="PROSITE" id="PS51819"/>
    </source>
</evidence>
<keyword evidence="3" id="KW-1185">Reference proteome</keyword>
<proteinExistence type="predicted"/>
<protein>
    <submittedName>
        <fullName evidence="2">Enzyme related to lactoylglutathione lyase</fullName>
    </submittedName>
</protein>
<comment type="caution">
    <text evidence="2">The sequence shown here is derived from an EMBL/GenBank/DDBJ whole genome shotgun (WGS) entry which is preliminary data.</text>
</comment>
<dbReference type="InterPro" id="IPR029068">
    <property type="entry name" value="Glyas_Bleomycin-R_OHBP_Dase"/>
</dbReference>
<gene>
    <name evidence="2" type="ORF">H4W79_000037</name>
</gene>
<dbReference type="CDD" id="cd07247">
    <property type="entry name" value="SgaA_N_like"/>
    <property type="match status" value="2"/>
</dbReference>
<feature type="domain" description="VOC" evidence="1">
    <location>
        <begin position="137"/>
        <end position="261"/>
    </location>
</feature>
<dbReference type="PANTHER" id="PTHR33993:SF10">
    <property type="entry name" value="CONSERVED PROTEIN"/>
    <property type="match status" value="1"/>
</dbReference>
<dbReference type="InterPro" id="IPR004360">
    <property type="entry name" value="Glyas_Fos-R_dOase_dom"/>
</dbReference>
<dbReference type="PROSITE" id="PS51819">
    <property type="entry name" value="VOC"/>
    <property type="match status" value="2"/>
</dbReference>
<dbReference type="Pfam" id="PF00903">
    <property type="entry name" value="Glyoxalase"/>
    <property type="match status" value="2"/>
</dbReference>
<reference evidence="2 3" key="1">
    <citation type="submission" date="2020-10" db="EMBL/GenBank/DDBJ databases">
        <title>Sequencing the genomes of 1000 actinobacteria strains.</title>
        <authorList>
            <person name="Klenk H.-P."/>
        </authorList>
    </citation>
    <scope>NUCLEOTIDE SEQUENCE [LARGE SCALE GENOMIC DNA]</scope>
    <source>
        <strain evidence="2 3">DSM 45157</strain>
    </source>
</reference>
<name>A0ABR9H9Z9_9ACTN</name>
<feature type="domain" description="VOC" evidence="1">
    <location>
        <begin position="10"/>
        <end position="123"/>
    </location>
</feature>
<keyword evidence="2" id="KW-0456">Lyase</keyword>
<dbReference type="GO" id="GO:0016829">
    <property type="term" value="F:lyase activity"/>
    <property type="evidence" value="ECO:0007669"/>
    <property type="project" value="UniProtKB-KW"/>
</dbReference>
<accession>A0ABR9H9Z9</accession>
<dbReference type="InterPro" id="IPR052164">
    <property type="entry name" value="Anthracycline_SecMetBiosynth"/>
</dbReference>
<evidence type="ECO:0000313" key="3">
    <source>
        <dbReference type="Proteomes" id="UP000598217"/>
    </source>
</evidence>
<dbReference type="Gene3D" id="3.10.180.10">
    <property type="entry name" value="2,3-Dihydroxybiphenyl 1,2-Dioxygenase, domain 1"/>
    <property type="match status" value="2"/>
</dbReference>
<dbReference type="InterPro" id="IPR037523">
    <property type="entry name" value="VOC_core"/>
</dbReference>
<sequence length="278" mass="29609">MITTDFVTGSPCWLDLGATDIEASADFYGRVFGWQAVSAGARMAGYRVMNSDGAAVAGIGPRIDEDEPPEWGVQFWVPDIEAAALRAQELGGTVLVEPTVLYEFGQLAHITDPQGGWFTLWQPGTFTSAQAVDRPNTLCWVELWTPSAQGAKEFYGGLFGWEFKDVELPGDQGTYSTVRPAGLGEDRYFGGLMDVAADQLPQAEGRADWHPVFQVADCDEAVAAVKTAGGRVHMGPEDAPGVGRLAVCSDPFSAGFVVLDPGAGRLHPEEGLVGPGRS</sequence>
<dbReference type="Proteomes" id="UP000598217">
    <property type="component" value="Unassembled WGS sequence"/>
</dbReference>
<dbReference type="EMBL" id="JADBDY010000001">
    <property type="protein sequence ID" value="MBE1455823.1"/>
    <property type="molecule type" value="Genomic_DNA"/>
</dbReference>
<organism evidence="2 3">
    <name type="scientific">Nocardiopsis terrae</name>
    <dbReference type="NCBI Taxonomy" id="372655"/>
    <lineage>
        <taxon>Bacteria</taxon>
        <taxon>Bacillati</taxon>
        <taxon>Actinomycetota</taxon>
        <taxon>Actinomycetes</taxon>
        <taxon>Streptosporangiales</taxon>
        <taxon>Nocardiopsidaceae</taxon>
        <taxon>Nocardiopsis</taxon>
    </lineage>
</organism>
<dbReference type="PANTHER" id="PTHR33993">
    <property type="entry name" value="GLYOXALASE-RELATED"/>
    <property type="match status" value="1"/>
</dbReference>